<dbReference type="Proteomes" id="UP000708148">
    <property type="component" value="Unassembled WGS sequence"/>
</dbReference>
<reference evidence="2" key="1">
    <citation type="submission" date="2020-12" db="EMBL/GenBank/DDBJ databases">
        <authorList>
            <person name="Iha C."/>
        </authorList>
    </citation>
    <scope>NUCLEOTIDE SEQUENCE</scope>
</reference>
<name>A0A8S1JCI3_9CHLO</name>
<accession>A0A8S1JCI3</accession>
<comment type="caution">
    <text evidence="2">The sequence shown here is derived from an EMBL/GenBank/DDBJ whole genome shotgun (WGS) entry which is preliminary data.</text>
</comment>
<evidence type="ECO:0000313" key="2">
    <source>
        <dbReference type="EMBL" id="CAD7701341.1"/>
    </source>
</evidence>
<feature type="compositionally biased region" description="Basic and acidic residues" evidence="1">
    <location>
        <begin position="38"/>
        <end position="51"/>
    </location>
</feature>
<sequence>MDPSSAPPSDMTTRRAACLQGAEHDGRRKRVTEGGEEPQAKRKSLLDREDNGLNAVSRSASSTGRQPSARKFRIVRRKAVGDYFKEQGIDIQVIKVHLKGIGLCRTERLGGQKRIRLRTSRTHKGVERNVSYVTLLANVLLNDLADEDDCWDDFAHSLLRVDKDKASWGAWLRELWIAIGYS</sequence>
<gene>
    <name evidence="2" type="ORF">OSTQU699_LOCUS6700</name>
</gene>
<dbReference type="EMBL" id="CAJHUC010001503">
    <property type="protein sequence ID" value="CAD7701341.1"/>
    <property type="molecule type" value="Genomic_DNA"/>
</dbReference>
<proteinExistence type="predicted"/>
<organism evidence="2 3">
    <name type="scientific">Ostreobium quekettii</name>
    <dbReference type="NCBI Taxonomy" id="121088"/>
    <lineage>
        <taxon>Eukaryota</taxon>
        <taxon>Viridiplantae</taxon>
        <taxon>Chlorophyta</taxon>
        <taxon>core chlorophytes</taxon>
        <taxon>Ulvophyceae</taxon>
        <taxon>TCBD clade</taxon>
        <taxon>Bryopsidales</taxon>
        <taxon>Ostreobineae</taxon>
        <taxon>Ostreobiaceae</taxon>
        <taxon>Ostreobium</taxon>
    </lineage>
</organism>
<evidence type="ECO:0000313" key="3">
    <source>
        <dbReference type="Proteomes" id="UP000708148"/>
    </source>
</evidence>
<protein>
    <submittedName>
        <fullName evidence="2">Uncharacterized protein</fullName>
    </submittedName>
</protein>
<dbReference type="AlphaFoldDB" id="A0A8S1JCI3"/>
<feature type="region of interest" description="Disordered" evidence="1">
    <location>
        <begin position="1"/>
        <end position="69"/>
    </location>
</feature>
<evidence type="ECO:0000256" key="1">
    <source>
        <dbReference type="SAM" id="MobiDB-lite"/>
    </source>
</evidence>
<keyword evidence="3" id="KW-1185">Reference proteome</keyword>
<feature type="compositionally biased region" description="Polar residues" evidence="1">
    <location>
        <begin position="54"/>
        <end position="66"/>
    </location>
</feature>